<keyword evidence="9" id="KW-0969">Cilium</keyword>
<dbReference type="KEGG" id="elux:BTN50_0278"/>
<dbReference type="Proteomes" id="UP000218160">
    <property type="component" value="Chromosome 1"/>
</dbReference>
<evidence type="ECO:0000256" key="5">
    <source>
        <dbReference type="ARBA" id="ARBA00022764"/>
    </source>
</evidence>
<sequence>MYYQRLTCLFIGTFFIGFSSIIASAPTNQLLVVKKTAEKYVTTLILPPAQGELQVEARNIDSRLRLSNCPIPLETSVPGRQTLNKSVTVMVSCIPDDWQVYVTVQIKLLTPIVVANRPLDRGMTLKQDDLTIQLVDARFQRGLVYTRTATIIGSRIKRAVGMGQPVQGRDICMVCRNEKVVITARGNGLHIITKGTALSDGTLGDQIKVRNNNSNRIIDATIISVSQVTVKF</sequence>
<evidence type="ECO:0000313" key="10">
    <source>
        <dbReference type="Proteomes" id="UP000218160"/>
    </source>
</evidence>
<dbReference type="InterPro" id="IPR017585">
    <property type="entry name" value="SAF_FlgA"/>
</dbReference>
<dbReference type="InterPro" id="IPR013974">
    <property type="entry name" value="SAF"/>
</dbReference>
<evidence type="ECO:0000256" key="7">
    <source>
        <dbReference type="RuleBase" id="RU362063"/>
    </source>
</evidence>
<dbReference type="NCBIfam" id="TIGR03170">
    <property type="entry name" value="flgA_cterm"/>
    <property type="match status" value="1"/>
</dbReference>
<dbReference type="InterPro" id="IPR036732">
    <property type="entry name" value="AFP_Neu5c_C_sf"/>
</dbReference>
<dbReference type="PANTHER" id="PTHR36307">
    <property type="entry name" value="FLAGELLA BASAL BODY P-RING FORMATION PROTEIN FLGA"/>
    <property type="match status" value="1"/>
</dbReference>
<keyword evidence="4" id="KW-0732">Signal</keyword>
<keyword evidence="10" id="KW-1185">Reference proteome</keyword>
<reference evidence="10" key="1">
    <citation type="submission" date="2017-04" db="EMBL/GenBank/DDBJ databases">
        <title>Genome evolution of the luminous symbionts of deep sea anglerfish.</title>
        <authorList>
            <person name="Hendry T.A."/>
        </authorList>
    </citation>
    <scope>NUCLEOTIDE SEQUENCE [LARGE SCALE GENOMIC DNA]</scope>
</reference>
<gene>
    <name evidence="9" type="ORF">BTN50_0278</name>
</gene>
<dbReference type="PANTHER" id="PTHR36307:SF1">
    <property type="entry name" value="FLAGELLA BASAL BODY P-RING FORMATION PROTEIN FLGA"/>
    <property type="match status" value="1"/>
</dbReference>
<proteinExistence type="inferred from homology"/>
<dbReference type="SMART" id="SM00858">
    <property type="entry name" value="SAF"/>
    <property type="match status" value="1"/>
</dbReference>
<dbReference type="Pfam" id="PF13144">
    <property type="entry name" value="ChapFlgA"/>
    <property type="match status" value="1"/>
</dbReference>
<evidence type="ECO:0000259" key="8">
    <source>
        <dbReference type="SMART" id="SM00858"/>
    </source>
</evidence>
<keyword evidence="7" id="KW-1005">Bacterial flagellum biogenesis</keyword>
<dbReference type="CDD" id="cd11614">
    <property type="entry name" value="SAF_CpaB_FlgA_like"/>
    <property type="match status" value="1"/>
</dbReference>
<dbReference type="Pfam" id="PF17656">
    <property type="entry name" value="ChapFlgA_N"/>
    <property type="match status" value="1"/>
</dbReference>
<protein>
    <recommendedName>
        <fullName evidence="3 7">Flagella basal body P-ring formation protein FlgA</fullName>
    </recommendedName>
</protein>
<dbReference type="GO" id="GO:0044780">
    <property type="term" value="P:bacterial-type flagellum assembly"/>
    <property type="evidence" value="ECO:0007669"/>
    <property type="project" value="InterPro"/>
</dbReference>
<dbReference type="InterPro" id="IPR039246">
    <property type="entry name" value="Flagellar_FlgA"/>
</dbReference>
<dbReference type="RefSeq" id="WP_096618724.1">
    <property type="nucleotide sequence ID" value="NZ_CP020660.1"/>
</dbReference>
<dbReference type="EMBL" id="CP020660">
    <property type="protein sequence ID" value="ATF08815.1"/>
    <property type="molecule type" value="Genomic_DNA"/>
</dbReference>
<feature type="domain" description="SAF" evidence="8">
    <location>
        <begin position="110"/>
        <end position="172"/>
    </location>
</feature>
<accession>A0A291B746</accession>
<name>A0A291B746_9GAMM</name>
<dbReference type="OrthoDB" id="5729023at2"/>
<evidence type="ECO:0000256" key="6">
    <source>
        <dbReference type="ARBA" id="ARBA00025643"/>
    </source>
</evidence>
<organism evidence="9 10">
    <name type="scientific">Candidatus Enterovibrio altilux</name>
    <dbReference type="NCBI Taxonomy" id="1927128"/>
    <lineage>
        <taxon>Bacteria</taxon>
        <taxon>Pseudomonadati</taxon>
        <taxon>Pseudomonadota</taxon>
        <taxon>Gammaproteobacteria</taxon>
        <taxon>Vibrionales</taxon>
        <taxon>Vibrionaceae</taxon>
        <taxon>Enterovibrio</taxon>
    </lineage>
</organism>
<evidence type="ECO:0000256" key="3">
    <source>
        <dbReference type="ARBA" id="ARBA00014754"/>
    </source>
</evidence>
<keyword evidence="9" id="KW-0282">Flagellum</keyword>
<dbReference type="SUPFAM" id="SSF51269">
    <property type="entry name" value="AFP III-like domain"/>
    <property type="match status" value="1"/>
</dbReference>
<dbReference type="Gene3D" id="3.90.1210.10">
    <property type="entry name" value="Antifreeze-like/N-acetylneuraminic acid synthase C-terminal domain"/>
    <property type="match status" value="1"/>
</dbReference>
<evidence type="ECO:0000256" key="2">
    <source>
        <dbReference type="ARBA" id="ARBA00010474"/>
    </source>
</evidence>
<comment type="similarity">
    <text evidence="2 7">Belongs to the FlgA family.</text>
</comment>
<dbReference type="InterPro" id="IPR041231">
    <property type="entry name" value="FlgA_N"/>
</dbReference>
<comment type="function">
    <text evidence="6 7">Involved in the assembly process of the P-ring formation. It may associate with FlgF on the rod constituting a structure essential for the P-ring assembly or may act as a modulator protein for the P-ring assembly.</text>
</comment>
<evidence type="ECO:0000313" key="9">
    <source>
        <dbReference type="EMBL" id="ATF08815.1"/>
    </source>
</evidence>
<dbReference type="GO" id="GO:0042597">
    <property type="term" value="C:periplasmic space"/>
    <property type="evidence" value="ECO:0007669"/>
    <property type="project" value="UniProtKB-SubCell"/>
</dbReference>
<keyword evidence="9" id="KW-0966">Cell projection</keyword>
<evidence type="ECO:0000256" key="1">
    <source>
        <dbReference type="ARBA" id="ARBA00004418"/>
    </source>
</evidence>
<dbReference type="Gene3D" id="2.30.30.760">
    <property type="match status" value="1"/>
</dbReference>
<dbReference type="AlphaFoldDB" id="A0A291B746"/>
<comment type="subcellular location">
    <subcellularLocation>
        <location evidence="1 7">Periplasm</location>
    </subcellularLocation>
</comment>
<keyword evidence="5 7" id="KW-0574">Periplasm</keyword>
<evidence type="ECO:0000256" key="4">
    <source>
        <dbReference type="ARBA" id="ARBA00022729"/>
    </source>
</evidence>